<feature type="region of interest" description="Disordered" evidence="1">
    <location>
        <begin position="631"/>
        <end position="654"/>
    </location>
</feature>
<dbReference type="EMBL" id="AGNL01010351">
    <property type="protein sequence ID" value="EJK69201.1"/>
    <property type="molecule type" value="Genomic_DNA"/>
</dbReference>
<evidence type="ECO:0000313" key="2">
    <source>
        <dbReference type="EMBL" id="EJK69201.1"/>
    </source>
</evidence>
<feature type="compositionally biased region" description="Low complexity" evidence="1">
    <location>
        <begin position="792"/>
        <end position="803"/>
    </location>
</feature>
<comment type="caution">
    <text evidence="2">The sequence shown here is derived from an EMBL/GenBank/DDBJ whole genome shotgun (WGS) entry which is preliminary data.</text>
</comment>
<keyword evidence="3" id="KW-1185">Reference proteome</keyword>
<feature type="compositionally biased region" description="Basic and acidic residues" evidence="1">
    <location>
        <begin position="639"/>
        <end position="654"/>
    </location>
</feature>
<evidence type="ECO:0000313" key="3">
    <source>
        <dbReference type="Proteomes" id="UP000266841"/>
    </source>
</evidence>
<sequence length="946" mass="101938">MAFSDKSRQLPPPASAHSEFLLSLVAICPSSLLLPFLNAGALSSVSSGCAGWRVIGTEANMPCHSQRLCKPYPKLLRNVWLSLTGRSCGSSPAGISQPIHPWAYCSGSASLVWSGSVQRSQNTARPRRSEAHRAFSASGTLEHDAARFVPPLRQYGRSGARAPSIYLGREPDALLLFRTAQRTQRLDRDDSRDPASYWDPGVSLALASSRRAERNTATSLDVKPIGWARAGSAEGRRTGRGLRRMPGEGGRSVWLGWVCLASDWNRAISISGVRGARCRITATSPAERGDVGADRRVAVCQGRAYTTIHGGRWCSCGPIPRGDRIRGEAGRRPAGWELGCIARASAVEGRTCSKTKPPVDHEDDHMRRWKGRLVFRNRPGHSNAAGGRDLLCFFSSSLLSGEGARDMGPLREHTRYARGLWRRDEVGRGQKTSWGVVTAVPSACETESFRAEHVTILLEATSETVERNQSASGASKMHGVHAMSIQTEFRRTTLIRNRLGIKHDAPPSTAGVESADRGLDLHRRRPALSGGGFAPSVVEAQQRKNPVGSGVFETAGTPLAVMRGGNTTLRGVFAVVTRTPAANATFFGMVTEDIRAPSDIPWACGAFESCRQGDAEGRRIHEAQLREAQLREAPSGVRRARDVTRRPQQRRLEEDRDRELEELLIKALVDLPGHGGKSEDTRRGHGGAGYQGEGTVDELAVGKFNFVTGTWIHFATPVACRANHSPSSPFPDALEGRVAGLDERASFGPGRRPRLRNSPSAFCRLQLLLPAATCAPGALISGTRCSRRVSRQSRPSSPSPTRTGYVDWLDERASVGLAPVRVPASGLARGLLASLAGDDTPRVAGLGSFGLALGRRSSPPDSPSSFVSAPSPGGDVCPGRVDQRHSLLTSSATPTTVRPPPFPDALAARGEVNWLLLCVRPGRMVLAGMMRHELNHTTWSPFPGPL</sequence>
<feature type="region of interest" description="Disordered" evidence="1">
    <location>
        <begin position="673"/>
        <end position="692"/>
    </location>
</feature>
<name>K0T7F0_THAOC</name>
<proteinExistence type="predicted"/>
<feature type="region of interest" description="Disordered" evidence="1">
    <location>
        <begin position="785"/>
        <end position="804"/>
    </location>
</feature>
<feature type="region of interest" description="Disordered" evidence="1">
    <location>
        <begin position="854"/>
        <end position="876"/>
    </location>
</feature>
<dbReference type="AlphaFoldDB" id="K0T7F0"/>
<evidence type="ECO:0000256" key="1">
    <source>
        <dbReference type="SAM" id="MobiDB-lite"/>
    </source>
</evidence>
<accession>K0T7F0</accession>
<organism evidence="2 3">
    <name type="scientific">Thalassiosira oceanica</name>
    <name type="common">Marine diatom</name>
    <dbReference type="NCBI Taxonomy" id="159749"/>
    <lineage>
        <taxon>Eukaryota</taxon>
        <taxon>Sar</taxon>
        <taxon>Stramenopiles</taxon>
        <taxon>Ochrophyta</taxon>
        <taxon>Bacillariophyta</taxon>
        <taxon>Coscinodiscophyceae</taxon>
        <taxon>Thalassiosirophycidae</taxon>
        <taxon>Thalassiosirales</taxon>
        <taxon>Thalassiosiraceae</taxon>
        <taxon>Thalassiosira</taxon>
    </lineage>
</organism>
<dbReference type="Proteomes" id="UP000266841">
    <property type="component" value="Unassembled WGS sequence"/>
</dbReference>
<protein>
    <submittedName>
        <fullName evidence="2">Uncharacterized protein</fullName>
    </submittedName>
</protein>
<feature type="compositionally biased region" description="Low complexity" evidence="1">
    <location>
        <begin position="857"/>
        <end position="872"/>
    </location>
</feature>
<gene>
    <name evidence="2" type="ORF">THAOC_09576</name>
</gene>
<reference evidence="2 3" key="1">
    <citation type="journal article" date="2012" name="Genome Biol.">
        <title>Genome and low-iron response of an oceanic diatom adapted to chronic iron limitation.</title>
        <authorList>
            <person name="Lommer M."/>
            <person name="Specht M."/>
            <person name="Roy A.S."/>
            <person name="Kraemer L."/>
            <person name="Andreson R."/>
            <person name="Gutowska M.A."/>
            <person name="Wolf J."/>
            <person name="Bergner S.V."/>
            <person name="Schilhabel M.B."/>
            <person name="Klostermeier U.C."/>
            <person name="Beiko R.G."/>
            <person name="Rosenstiel P."/>
            <person name="Hippler M."/>
            <person name="Laroche J."/>
        </authorList>
    </citation>
    <scope>NUCLEOTIDE SEQUENCE [LARGE SCALE GENOMIC DNA]</scope>
    <source>
        <strain evidence="2 3">CCMP1005</strain>
    </source>
</reference>